<dbReference type="SUPFAM" id="SSF54427">
    <property type="entry name" value="NTF2-like"/>
    <property type="match status" value="1"/>
</dbReference>
<evidence type="ECO:0008006" key="3">
    <source>
        <dbReference type="Google" id="ProtNLM"/>
    </source>
</evidence>
<dbReference type="InParanoid" id="A0A7C8MLN2"/>
<name>A0A7C8MLN2_9PEZI</name>
<dbReference type="OrthoDB" id="4686440at2759"/>
<gene>
    <name evidence="1" type="ORF">GQX73_g9250</name>
</gene>
<keyword evidence="2" id="KW-1185">Reference proteome</keyword>
<evidence type="ECO:0000313" key="2">
    <source>
        <dbReference type="Proteomes" id="UP000481858"/>
    </source>
</evidence>
<comment type="caution">
    <text evidence="1">The sequence shown here is derived from an EMBL/GenBank/DDBJ whole genome shotgun (WGS) entry which is preliminary data.</text>
</comment>
<organism evidence="1 2">
    <name type="scientific">Xylaria multiplex</name>
    <dbReference type="NCBI Taxonomy" id="323545"/>
    <lineage>
        <taxon>Eukaryota</taxon>
        <taxon>Fungi</taxon>
        <taxon>Dikarya</taxon>
        <taxon>Ascomycota</taxon>
        <taxon>Pezizomycotina</taxon>
        <taxon>Sordariomycetes</taxon>
        <taxon>Xylariomycetidae</taxon>
        <taxon>Xylariales</taxon>
        <taxon>Xylariaceae</taxon>
        <taxon>Xylaria</taxon>
    </lineage>
</organism>
<accession>A0A7C8MLN2</accession>
<dbReference type="EMBL" id="WUBL01000156">
    <property type="protein sequence ID" value="KAF2964331.1"/>
    <property type="molecule type" value="Genomic_DNA"/>
</dbReference>
<dbReference type="AlphaFoldDB" id="A0A7C8MLN2"/>
<evidence type="ECO:0000313" key="1">
    <source>
        <dbReference type="EMBL" id="KAF2964331.1"/>
    </source>
</evidence>
<dbReference type="Proteomes" id="UP000481858">
    <property type="component" value="Unassembled WGS sequence"/>
</dbReference>
<proteinExistence type="predicted"/>
<protein>
    <recommendedName>
        <fullName evidence="3">SnoaL-like domain-containing protein</fullName>
    </recommendedName>
</protein>
<sequence>MSATKVVALEDPETFLSKVFEILDSYDFDRFPEVFATDLEYQGGLQKDEGLENFTQNLKKQMQIMPAMKTSHSRFKNDITNNTIYSSGTSTAIFDALPDSPSVTIPMIGRFDVVTDGPEAGKISKMYIYKDRVPFLPFIQKLPGMSKR</sequence>
<dbReference type="InterPro" id="IPR032710">
    <property type="entry name" value="NTF2-like_dom_sf"/>
</dbReference>
<dbReference type="Gene3D" id="3.10.450.50">
    <property type="match status" value="1"/>
</dbReference>
<reference evidence="1 2" key="1">
    <citation type="submission" date="2019-12" db="EMBL/GenBank/DDBJ databases">
        <title>Draft genome sequence of the ascomycete Xylaria multiplex DSM 110363.</title>
        <authorList>
            <person name="Buettner E."/>
            <person name="Kellner H."/>
        </authorList>
    </citation>
    <scope>NUCLEOTIDE SEQUENCE [LARGE SCALE GENOMIC DNA]</scope>
    <source>
        <strain evidence="1 2">DSM 110363</strain>
    </source>
</reference>